<evidence type="ECO:0000313" key="2">
    <source>
        <dbReference type="EMBL" id="RIA97722.1"/>
    </source>
</evidence>
<keyword evidence="1" id="KW-0479">Metal-binding</keyword>
<dbReference type="InterPro" id="IPR005493">
    <property type="entry name" value="RraA/RraA-like"/>
</dbReference>
<dbReference type="STRING" id="658196.A0A397TIF3"/>
<comment type="caution">
    <text evidence="2">The sequence shown here is derived from an EMBL/GenBank/DDBJ whole genome shotgun (WGS) entry which is preliminary data.</text>
</comment>
<feature type="binding site" evidence="1">
    <location>
        <position position="125"/>
    </location>
    <ligand>
        <name>Mg(2+)</name>
        <dbReference type="ChEBI" id="CHEBI:18420"/>
    </ligand>
</feature>
<accession>A0A397TIF3</accession>
<dbReference type="SUPFAM" id="SSF89562">
    <property type="entry name" value="RraA-like"/>
    <property type="match status" value="1"/>
</dbReference>
<dbReference type="Gene3D" id="3.50.30.40">
    <property type="entry name" value="Ribonuclease E inhibitor RraA/RraA-like"/>
    <property type="match status" value="1"/>
</dbReference>
<protein>
    <submittedName>
        <fullName evidence="2">Ribonuclease E inhibitor RraA/Dimethylmenaquinone methyltransferase</fullName>
    </submittedName>
</protein>
<dbReference type="PANTHER" id="PTHR33254:SF4">
    <property type="entry name" value="4-HYDROXY-4-METHYL-2-OXOGLUTARATE ALDOLASE 3-RELATED"/>
    <property type="match status" value="1"/>
</dbReference>
<keyword evidence="2" id="KW-0489">Methyltransferase</keyword>
<keyword evidence="3" id="KW-1185">Reference proteome</keyword>
<dbReference type="OrthoDB" id="1476984at2759"/>
<organism evidence="2 3">
    <name type="scientific">Glomus cerebriforme</name>
    <dbReference type="NCBI Taxonomy" id="658196"/>
    <lineage>
        <taxon>Eukaryota</taxon>
        <taxon>Fungi</taxon>
        <taxon>Fungi incertae sedis</taxon>
        <taxon>Mucoromycota</taxon>
        <taxon>Glomeromycotina</taxon>
        <taxon>Glomeromycetes</taxon>
        <taxon>Glomerales</taxon>
        <taxon>Glomeraceae</taxon>
        <taxon>Glomus</taxon>
    </lineage>
</organism>
<evidence type="ECO:0000313" key="3">
    <source>
        <dbReference type="Proteomes" id="UP000265703"/>
    </source>
</evidence>
<gene>
    <name evidence="2" type="ORF">C1645_719563</name>
</gene>
<evidence type="ECO:0000256" key="1">
    <source>
        <dbReference type="PIRSR" id="PIRSR605493-1"/>
    </source>
</evidence>
<dbReference type="AlphaFoldDB" id="A0A397TIF3"/>
<comment type="cofactor">
    <cofactor evidence="1">
        <name>Mg(2+)</name>
        <dbReference type="ChEBI" id="CHEBI:18420"/>
    </cofactor>
</comment>
<dbReference type="GO" id="GO:0008168">
    <property type="term" value="F:methyltransferase activity"/>
    <property type="evidence" value="ECO:0007669"/>
    <property type="project" value="UniProtKB-KW"/>
</dbReference>
<feature type="binding site" evidence="1">
    <location>
        <begin position="102"/>
        <end position="105"/>
    </location>
    <ligand>
        <name>substrate</name>
    </ligand>
</feature>
<dbReference type="EMBL" id="QKYT01000026">
    <property type="protein sequence ID" value="RIA97722.1"/>
    <property type="molecule type" value="Genomic_DNA"/>
</dbReference>
<dbReference type="GO" id="GO:0047443">
    <property type="term" value="F:4-hydroxy-4-methyl-2-oxoglutarate aldolase activity"/>
    <property type="evidence" value="ECO:0007669"/>
    <property type="project" value="TreeGrafter"/>
</dbReference>
<dbReference type="CDD" id="cd16841">
    <property type="entry name" value="RraA_family"/>
    <property type="match status" value="1"/>
</dbReference>
<dbReference type="PANTHER" id="PTHR33254">
    <property type="entry name" value="4-HYDROXY-4-METHYL-2-OXOGLUTARATE ALDOLASE 3-RELATED"/>
    <property type="match status" value="1"/>
</dbReference>
<keyword evidence="2" id="KW-0808">Transferase</keyword>
<feature type="binding site" evidence="1">
    <location>
        <position position="124"/>
    </location>
    <ligand>
        <name>Mg(2+)</name>
        <dbReference type="ChEBI" id="CHEBI:18420"/>
    </ligand>
</feature>
<dbReference type="InterPro" id="IPR036704">
    <property type="entry name" value="RraA/RraA-like_sf"/>
</dbReference>
<dbReference type="GO" id="GO:0046872">
    <property type="term" value="F:metal ion binding"/>
    <property type="evidence" value="ECO:0007669"/>
    <property type="project" value="UniProtKB-KW"/>
</dbReference>
<proteinExistence type="predicted"/>
<name>A0A397TIF3_9GLOM</name>
<dbReference type="Proteomes" id="UP000265703">
    <property type="component" value="Unassembled WGS sequence"/>
</dbReference>
<keyword evidence="1" id="KW-0460">Magnesium</keyword>
<sequence>MTDNSSLDKKLELLKNFTACDVADALLRLNHPLGGYLPNIVMFSPEYQSGDTKLVGPVYTVKIVPKSDTTSPKLATSYADTIPSGNVVFLSAPPDSINAVWGGLMNTRAKILGAKGVVVDGRIRDLEELRSDGIPVFARATSVLSAKEFTRPTALNVPIILNGNHDPPIKINPDDIIFADLDGIVCIPKDLLEQVLDSCEKHVAMDKNLKNALYEGITLTEAKSIHRKE</sequence>
<dbReference type="GO" id="GO:0032259">
    <property type="term" value="P:methylation"/>
    <property type="evidence" value="ECO:0007669"/>
    <property type="project" value="UniProtKB-KW"/>
</dbReference>
<reference evidence="2 3" key="1">
    <citation type="submission" date="2018-06" db="EMBL/GenBank/DDBJ databases">
        <title>Comparative genomics reveals the genomic features of Rhizophagus irregularis, R. cerebriforme, R. diaphanum and Gigaspora rosea, and their symbiotic lifestyle signature.</title>
        <authorList>
            <person name="Morin E."/>
            <person name="San Clemente H."/>
            <person name="Chen E.C.H."/>
            <person name="De La Providencia I."/>
            <person name="Hainaut M."/>
            <person name="Kuo A."/>
            <person name="Kohler A."/>
            <person name="Murat C."/>
            <person name="Tang N."/>
            <person name="Roy S."/>
            <person name="Loubradou J."/>
            <person name="Henrissat B."/>
            <person name="Grigoriev I.V."/>
            <person name="Corradi N."/>
            <person name="Roux C."/>
            <person name="Martin F.M."/>
        </authorList>
    </citation>
    <scope>NUCLEOTIDE SEQUENCE [LARGE SCALE GENOMIC DNA]</scope>
    <source>
        <strain evidence="2 3">DAOM 227022</strain>
    </source>
</reference>
<dbReference type="GO" id="GO:0008948">
    <property type="term" value="F:oxaloacetate decarboxylase activity"/>
    <property type="evidence" value="ECO:0007669"/>
    <property type="project" value="TreeGrafter"/>
</dbReference>
<dbReference type="Pfam" id="PF03737">
    <property type="entry name" value="RraA-like"/>
    <property type="match status" value="1"/>
</dbReference>